<dbReference type="PANTHER" id="PTHR11373:SF40">
    <property type="entry name" value="DEOXYGUANOSINETRIPHOSPHATE TRIPHOSPHOHYDROLASE-LIKE PROTEIN 2"/>
    <property type="match status" value="1"/>
</dbReference>
<dbReference type="AlphaFoldDB" id="A0A3Q9JJ37"/>
<dbReference type="GO" id="GO:0008832">
    <property type="term" value="F:dGTPase activity"/>
    <property type="evidence" value="ECO:0007669"/>
    <property type="project" value="TreeGrafter"/>
</dbReference>
<sequence length="443" mass="50032">MNWQLLLSPERLGKTVLGPDELGRSPFHKDYDRVIFSGAFRRLGRKTQVHPVSSNDLIHTRLTHSLEVASVGRSLGILVGELLRDELPHWCLPVDLGVIVQSACLAHDIGNPPFGHSGEDAFRYWFLQAAGKGWFDEMADKELADFLNFEGNAQGLRILTQLEYHQYEGGMRLTYATLGSYLKYPWTSRYAQAEGYKKCKFGCYQSELPLLEQIVTKLGLPQVDVERWQRHPLVYLLEVADDICYGLIDLEDGIEMDLLSYKEVESLLLDLVGVKTPKLMEQLDAISSPRRKLAILRGKAIHHLTNAAADAFVSQQAMLLEGKLVGDLAEYMDSASKECILKAKKIAREKIFQDKQKTLHEIGAYTTLEVLLNNFCGAAIELHSKGTLSFKNKRIFDLLGHDVPREDWSLYQSVMRMIDFISGMTDNYATEMAKEMTGRSSPV</sequence>
<dbReference type="PROSITE" id="PS51831">
    <property type="entry name" value="HD"/>
    <property type="match status" value="1"/>
</dbReference>
<dbReference type="InterPro" id="IPR050135">
    <property type="entry name" value="dGTPase-like"/>
</dbReference>
<dbReference type="PANTHER" id="PTHR11373">
    <property type="entry name" value="DEOXYNUCLEOSIDE TRIPHOSPHATE TRIPHOSPHOHYDROLASE"/>
    <property type="match status" value="1"/>
</dbReference>
<dbReference type="Gene3D" id="1.10.3410.10">
    <property type="entry name" value="putative deoxyguanosinetriphosphate triphosphohydrolase like domain"/>
    <property type="match status" value="1"/>
</dbReference>
<dbReference type="SUPFAM" id="SSF109604">
    <property type="entry name" value="HD-domain/PDEase-like"/>
    <property type="match status" value="1"/>
</dbReference>
<reference evidence="4" key="1">
    <citation type="submission" date="2018-06" db="EMBL/GenBank/DDBJ databases">
        <title>Complete genome of Pseudomonas insecticola strain QZS01.</title>
        <authorList>
            <person name="Wang J."/>
            <person name="Su Q."/>
        </authorList>
    </citation>
    <scope>NUCLEOTIDE SEQUENCE [LARGE SCALE GENOMIC DNA]</scope>
    <source>
        <strain evidence="4">QZS01</strain>
    </source>
</reference>
<evidence type="ECO:0000313" key="3">
    <source>
        <dbReference type="EMBL" id="AZS50818.1"/>
    </source>
</evidence>
<dbReference type="InterPro" id="IPR023293">
    <property type="entry name" value="dGTP_triP_hydro_central_sf"/>
</dbReference>
<dbReference type="RefSeq" id="WP_127163436.1">
    <property type="nucleotide sequence ID" value="NZ_CP029822.1"/>
</dbReference>
<gene>
    <name evidence="3" type="ORF">DM558_08500</name>
</gene>
<accession>A0A3Q9JJ37</accession>
<dbReference type="InterPro" id="IPR006674">
    <property type="entry name" value="HD_domain"/>
</dbReference>
<dbReference type="EMBL" id="CP029822">
    <property type="protein sequence ID" value="AZS50818.1"/>
    <property type="molecule type" value="Genomic_DNA"/>
</dbReference>
<feature type="domain" description="HD" evidence="2">
    <location>
        <begin position="61"/>
        <end position="246"/>
    </location>
</feature>
<proteinExistence type="predicted"/>
<dbReference type="NCBIfam" id="TIGR01353">
    <property type="entry name" value="dGTP_triPase"/>
    <property type="match status" value="1"/>
</dbReference>
<dbReference type="Proteomes" id="UP000273143">
    <property type="component" value="Chromosome"/>
</dbReference>
<evidence type="ECO:0000256" key="1">
    <source>
        <dbReference type="ARBA" id="ARBA00022801"/>
    </source>
</evidence>
<keyword evidence="1 3" id="KW-0378">Hydrolase</keyword>
<dbReference type="KEGG" id="emo:DM558_08500"/>
<evidence type="ECO:0000313" key="4">
    <source>
        <dbReference type="Proteomes" id="UP000273143"/>
    </source>
</evidence>
<evidence type="ECO:0000259" key="2">
    <source>
        <dbReference type="PROSITE" id="PS51831"/>
    </source>
</evidence>
<dbReference type="Gene3D" id="1.10.3210.10">
    <property type="entry name" value="Hypothetical protein af1432"/>
    <property type="match status" value="1"/>
</dbReference>
<dbReference type="GO" id="GO:0006203">
    <property type="term" value="P:dGTP catabolic process"/>
    <property type="evidence" value="ECO:0007669"/>
    <property type="project" value="TreeGrafter"/>
</dbReference>
<dbReference type="CDD" id="cd00077">
    <property type="entry name" value="HDc"/>
    <property type="match status" value="1"/>
</dbReference>
<organism evidence="3 4">
    <name type="scientific">Entomomonas moraniae</name>
    <dbReference type="NCBI Taxonomy" id="2213226"/>
    <lineage>
        <taxon>Bacteria</taxon>
        <taxon>Pseudomonadati</taxon>
        <taxon>Pseudomonadota</taxon>
        <taxon>Gammaproteobacteria</taxon>
        <taxon>Pseudomonadales</taxon>
        <taxon>Pseudomonadaceae</taxon>
        <taxon>Entomomonas</taxon>
    </lineage>
</organism>
<name>A0A3Q9JJ37_9GAMM</name>
<dbReference type="NCBIfam" id="NF002205">
    <property type="entry name" value="PRK01096.1"/>
    <property type="match status" value="1"/>
</dbReference>
<keyword evidence="4" id="KW-1185">Reference proteome</keyword>
<protein>
    <submittedName>
        <fullName evidence="3">Deoxyguanosinetriphosphate triphosphohydrolase</fullName>
    </submittedName>
</protein>
<dbReference type="InterPro" id="IPR003607">
    <property type="entry name" value="HD/PDEase_dom"/>
</dbReference>
<dbReference type="InterPro" id="IPR027432">
    <property type="entry name" value="dGTP_triphosphohydrolase_C"/>
</dbReference>
<dbReference type="SMART" id="SM00471">
    <property type="entry name" value="HDc"/>
    <property type="match status" value="1"/>
</dbReference>
<dbReference type="Pfam" id="PF01966">
    <property type="entry name" value="HD"/>
    <property type="match status" value="1"/>
</dbReference>
<dbReference type="InterPro" id="IPR006261">
    <property type="entry name" value="dGTPase"/>
</dbReference>
<dbReference type="Gene3D" id="1.10.3550.10">
    <property type="entry name" value="eoxyguanosinetriphosphate triphosphohydrolase domain-like"/>
    <property type="match status" value="1"/>
</dbReference>